<dbReference type="GO" id="GO:0005886">
    <property type="term" value="C:plasma membrane"/>
    <property type="evidence" value="ECO:0007669"/>
    <property type="project" value="TreeGrafter"/>
</dbReference>
<feature type="transmembrane region" description="Helical" evidence="6">
    <location>
        <begin position="433"/>
        <end position="456"/>
    </location>
</feature>
<feature type="transmembrane region" description="Helical" evidence="6">
    <location>
        <begin position="299"/>
        <end position="320"/>
    </location>
</feature>
<feature type="transmembrane region" description="Helical" evidence="6">
    <location>
        <begin position="365"/>
        <end position="382"/>
    </location>
</feature>
<feature type="transmembrane region" description="Helical" evidence="6">
    <location>
        <begin position="256"/>
        <end position="279"/>
    </location>
</feature>
<dbReference type="PANTHER" id="PTHR23501">
    <property type="entry name" value="MAJOR FACILITATOR SUPERFAMILY"/>
    <property type="match status" value="1"/>
</dbReference>
<dbReference type="GO" id="GO:0022857">
    <property type="term" value="F:transmembrane transporter activity"/>
    <property type="evidence" value="ECO:0007669"/>
    <property type="project" value="InterPro"/>
</dbReference>
<feature type="transmembrane region" description="Helical" evidence="6">
    <location>
        <begin position="31"/>
        <end position="57"/>
    </location>
</feature>
<feature type="transmembrane region" description="Helical" evidence="6">
    <location>
        <begin position="69"/>
        <end position="86"/>
    </location>
</feature>
<dbReference type="InterPro" id="IPR036259">
    <property type="entry name" value="MFS_trans_sf"/>
</dbReference>
<proteinExistence type="inferred from homology"/>
<feature type="transmembrane region" description="Helical" evidence="6">
    <location>
        <begin position="507"/>
        <end position="527"/>
    </location>
</feature>
<sequence length="556" mass="59036">MSEETQATTAPSSPTYNERAQEHDYLTGLKLFVILGSLTLVTFLVLLDTSIMGTAIPRITTEFHSLSDVGWYVGAYTLASATLQPLSGKFYTHFNTKIIFLAFVFTFELGSLVCGVANSSAVLIVGRAIAGLGAAGIINGAVTILSGAVPREKSPLYTGLLIGIAQMGIVLGPLLGGVLTERATWRWCFYINIPIGCVAAFILVMIRIPEVTKKAPFSIALIRKVIPDLDLIGFALFLPAAIMFLLALQFGSGNSFSWNSGTVIGLFCGAGVLAIIFILWERRAGDKAMLPGYLLRRRVIWTSCVFAACIMCCIIVASNWVPTYFQAVKGNGPSMSGVHVLPSILGQLLFVVVSGAAVSRMGYYLPWALFSGIVTAIGNGLLSTFTASTSVATWIGYQIVLGVGRGGGLQMAMIAVQNAVLPSEYPVAIANQIFFQNLGTSIAIVICNTIFAQTLISTIPRYAPSVSPQAALEAGSGAGAVRALVPAGHKDELDGVLRAYSESLRNVFYFLVGIASLMAVASLGMGWKDVSKKVDKKTGDVVIEEKLVQGKEVGEA</sequence>
<keyword evidence="5 6" id="KW-0472">Membrane</keyword>
<dbReference type="EMBL" id="ML976017">
    <property type="protein sequence ID" value="KAF1944324.1"/>
    <property type="molecule type" value="Genomic_DNA"/>
</dbReference>
<evidence type="ECO:0000256" key="3">
    <source>
        <dbReference type="ARBA" id="ARBA00022692"/>
    </source>
</evidence>
<organism evidence="8 9">
    <name type="scientific">Clathrospora elynae</name>
    <dbReference type="NCBI Taxonomy" id="706981"/>
    <lineage>
        <taxon>Eukaryota</taxon>
        <taxon>Fungi</taxon>
        <taxon>Dikarya</taxon>
        <taxon>Ascomycota</taxon>
        <taxon>Pezizomycotina</taxon>
        <taxon>Dothideomycetes</taxon>
        <taxon>Pleosporomycetidae</taxon>
        <taxon>Pleosporales</taxon>
        <taxon>Diademaceae</taxon>
        <taxon>Clathrospora</taxon>
    </lineage>
</organism>
<dbReference type="SUPFAM" id="SSF103473">
    <property type="entry name" value="MFS general substrate transporter"/>
    <property type="match status" value="1"/>
</dbReference>
<keyword evidence="4 6" id="KW-1133">Transmembrane helix</keyword>
<evidence type="ECO:0000313" key="8">
    <source>
        <dbReference type="EMBL" id="KAF1944324.1"/>
    </source>
</evidence>
<keyword evidence="3 6" id="KW-0812">Transmembrane</keyword>
<evidence type="ECO:0000313" key="9">
    <source>
        <dbReference type="Proteomes" id="UP000800038"/>
    </source>
</evidence>
<evidence type="ECO:0000256" key="1">
    <source>
        <dbReference type="ARBA" id="ARBA00004141"/>
    </source>
</evidence>
<dbReference type="PROSITE" id="PS50850">
    <property type="entry name" value="MFS"/>
    <property type="match status" value="1"/>
</dbReference>
<dbReference type="Gene3D" id="1.20.1250.20">
    <property type="entry name" value="MFS general substrate transporter like domains"/>
    <property type="match status" value="2"/>
</dbReference>
<gene>
    <name evidence="8" type="ORF">EJ02DRAFT_398446</name>
</gene>
<comment type="similarity">
    <text evidence="2">Belongs to the major facilitator superfamily. TCR/Tet family.</text>
</comment>
<name>A0A6A5SX83_9PLEO</name>
<dbReference type="AlphaFoldDB" id="A0A6A5SX83"/>
<dbReference type="Pfam" id="PF07690">
    <property type="entry name" value="MFS_1"/>
    <property type="match status" value="1"/>
</dbReference>
<feature type="transmembrane region" description="Helical" evidence="6">
    <location>
        <begin position="124"/>
        <end position="149"/>
    </location>
</feature>
<accession>A0A6A5SX83</accession>
<dbReference type="Proteomes" id="UP000800038">
    <property type="component" value="Unassembled WGS sequence"/>
</dbReference>
<evidence type="ECO:0000259" key="7">
    <source>
        <dbReference type="PROSITE" id="PS50850"/>
    </source>
</evidence>
<dbReference type="InterPro" id="IPR011701">
    <property type="entry name" value="MFS"/>
</dbReference>
<protein>
    <submittedName>
        <fullName evidence="8">Efflux pump protein</fullName>
    </submittedName>
</protein>
<feature type="transmembrane region" description="Helical" evidence="6">
    <location>
        <begin position="156"/>
        <end position="175"/>
    </location>
</feature>
<reference evidence="8" key="1">
    <citation type="journal article" date="2020" name="Stud. Mycol.">
        <title>101 Dothideomycetes genomes: a test case for predicting lifestyles and emergence of pathogens.</title>
        <authorList>
            <person name="Haridas S."/>
            <person name="Albert R."/>
            <person name="Binder M."/>
            <person name="Bloem J."/>
            <person name="Labutti K."/>
            <person name="Salamov A."/>
            <person name="Andreopoulos B."/>
            <person name="Baker S."/>
            <person name="Barry K."/>
            <person name="Bills G."/>
            <person name="Bluhm B."/>
            <person name="Cannon C."/>
            <person name="Castanera R."/>
            <person name="Culley D."/>
            <person name="Daum C."/>
            <person name="Ezra D."/>
            <person name="Gonzalez J."/>
            <person name="Henrissat B."/>
            <person name="Kuo A."/>
            <person name="Liang C."/>
            <person name="Lipzen A."/>
            <person name="Lutzoni F."/>
            <person name="Magnuson J."/>
            <person name="Mondo S."/>
            <person name="Nolan M."/>
            <person name="Ohm R."/>
            <person name="Pangilinan J."/>
            <person name="Park H.-J."/>
            <person name="Ramirez L."/>
            <person name="Alfaro M."/>
            <person name="Sun H."/>
            <person name="Tritt A."/>
            <person name="Yoshinaga Y."/>
            <person name="Zwiers L.-H."/>
            <person name="Turgeon B."/>
            <person name="Goodwin S."/>
            <person name="Spatafora J."/>
            <person name="Crous P."/>
            <person name="Grigoriev I."/>
        </authorList>
    </citation>
    <scope>NUCLEOTIDE SEQUENCE</scope>
    <source>
        <strain evidence="8">CBS 161.51</strain>
    </source>
</reference>
<dbReference type="CDD" id="cd17502">
    <property type="entry name" value="MFS_Azr1_MDR_like"/>
    <property type="match status" value="1"/>
</dbReference>
<feature type="transmembrane region" description="Helical" evidence="6">
    <location>
        <begin position="229"/>
        <end position="250"/>
    </location>
</feature>
<feature type="transmembrane region" description="Helical" evidence="6">
    <location>
        <begin position="98"/>
        <end position="118"/>
    </location>
</feature>
<feature type="transmembrane region" description="Helical" evidence="6">
    <location>
        <begin position="340"/>
        <end position="358"/>
    </location>
</feature>
<evidence type="ECO:0000256" key="5">
    <source>
        <dbReference type="ARBA" id="ARBA00023136"/>
    </source>
</evidence>
<comment type="subcellular location">
    <subcellularLocation>
        <location evidence="1">Membrane</location>
        <topology evidence="1">Multi-pass membrane protein</topology>
    </subcellularLocation>
</comment>
<evidence type="ECO:0000256" key="6">
    <source>
        <dbReference type="SAM" id="Phobius"/>
    </source>
</evidence>
<dbReference type="PANTHER" id="PTHR23501:SF193">
    <property type="entry name" value="MULTIDRUG TRANSPORTER, PUTATIVE (AFU_ORTHOLOGUE AFUA_8G00940)-RELATED"/>
    <property type="match status" value="1"/>
</dbReference>
<evidence type="ECO:0000256" key="2">
    <source>
        <dbReference type="ARBA" id="ARBA00007520"/>
    </source>
</evidence>
<keyword evidence="9" id="KW-1185">Reference proteome</keyword>
<feature type="domain" description="Major facilitator superfamily (MFS) profile" evidence="7">
    <location>
        <begin position="34"/>
        <end position="530"/>
    </location>
</feature>
<feature type="transmembrane region" description="Helical" evidence="6">
    <location>
        <begin position="187"/>
        <end position="208"/>
    </location>
</feature>
<evidence type="ECO:0000256" key="4">
    <source>
        <dbReference type="ARBA" id="ARBA00022989"/>
    </source>
</evidence>
<dbReference type="OrthoDB" id="10021397at2759"/>
<dbReference type="InterPro" id="IPR020846">
    <property type="entry name" value="MFS_dom"/>
</dbReference>